<evidence type="ECO:0000259" key="2">
    <source>
        <dbReference type="Pfam" id="PF06985"/>
    </source>
</evidence>
<dbReference type="VEuPathDB" id="FungiDB:NECHADRAFT_83075"/>
<evidence type="ECO:0000256" key="1">
    <source>
        <dbReference type="SAM" id="MobiDB-lite"/>
    </source>
</evidence>
<dbReference type="Proteomes" id="UP000005206">
    <property type="component" value="Chromosome 7"/>
</dbReference>
<reference evidence="3 4" key="1">
    <citation type="journal article" date="2009" name="PLoS Genet.">
        <title>The genome of Nectria haematococca: contribution of supernumerary chromosomes to gene expansion.</title>
        <authorList>
            <person name="Coleman J.J."/>
            <person name="Rounsley S.D."/>
            <person name="Rodriguez-Carres M."/>
            <person name="Kuo A."/>
            <person name="Wasmann C.C."/>
            <person name="Grimwood J."/>
            <person name="Schmutz J."/>
            <person name="Taga M."/>
            <person name="White G.J."/>
            <person name="Zhou S."/>
            <person name="Schwartz D.C."/>
            <person name="Freitag M."/>
            <person name="Ma L.J."/>
            <person name="Danchin E.G."/>
            <person name="Henrissat B."/>
            <person name="Coutinho P.M."/>
            <person name="Nelson D.R."/>
            <person name="Straney D."/>
            <person name="Napoli C.A."/>
            <person name="Barker B.M."/>
            <person name="Gribskov M."/>
            <person name="Rep M."/>
            <person name="Kroken S."/>
            <person name="Molnar I."/>
            <person name="Rensing C."/>
            <person name="Kennell J.C."/>
            <person name="Zamora J."/>
            <person name="Farman M.L."/>
            <person name="Selker E.U."/>
            <person name="Salamov A."/>
            <person name="Shapiro H."/>
            <person name="Pangilinan J."/>
            <person name="Lindquist E."/>
            <person name="Lamers C."/>
            <person name="Grigoriev I.V."/>
            <person name="Geiser D.M."/>
            <person name="Covert S.F."/>
            <person name="Temporini E."/>
            <person name="Vanetten H.D."/>
        </authorList>
    </citation>
    <scope>NUCLEOTIDE SEQUENCE [LARGE SCALE GENOMIC DNA]</scope>
    <source>
        <strain evidence="4">ATCC MYA-4622 / CBS 123669 / FGSC 9596 / NRRL 45880 / 77-13-4</strain>
    </source>
</reference>
<dbReference type="STRING" id="660122.C7ZAZ6"/>
<dbReference type="GeneID" id="9670815"/>
<evidence type="ECO:0000313" key="4">
    <source>
        <dbReference type="Proteomes" id="UP000005206"/>
    </source>
</evidence>
<dbReference type="KEGG" id="nhe:NECHADRAFT_83075"/>
<accession>C7ZAZ6</accession>
<dbReference type="EMBL" id="GG698914">
    <property type="protein sequence ID" value="EEU38680.1"/>
    <property type="molecule type" value="Genomic_DNA"/>
</dbReference>
<dbReference type="Pfam" id="PF06985">
    <property type="entry name" value="HET"/>
    <property type="match status" value="1"/>
</dbReference>
<gene>
    <name evidence="3" type="ORF">NECHADRAFT_83075</name>
</gene>
<evidence type="ECO:0000313" key="3">
    <source>
        <dbReference type="EMBL" id="EEU38680.1"/>
    </source>
</evidence>
<feature type="compositionally biased region" description="Low complexity" evidence="1">
    <location>
        <begin position="476"/>
        <end position="496"/>
    </location>
</feature>
<dbReference type="AlphaFoldDB" id="C7ZAZ6"/>
<feature type="domain" description="Heterokaryon incompatibility" evidence="2">
    <location>
        <begin position="14"/>
        <end position="114"/>
    </location>
</feature>
<dbReference type="InParanoid" id="C7ZAZ6"/>
<proteinExistence type="predicted"/>
<dbReference type="eggNOG" id="ENOG502SN86">
    <property type="taxonomic scope" value="Eukaryota"/>
</dbReference>
<dbReference type="PANTHER" id="PTHR33112">
    <property type="entry name" value="DOMAIN PROTEIN, PUTATIVE-RELATED"/>
    <property type="match status" value="1"/>
</dbReference>
<dbReference type="HOGENOM" id="CLU_498828_0_0_1"/>
<dbReference type="RefSeq" id="XP_003044393.1">
    <property type="nucleotide sequence ID" value="XM_003044347.1"/>
</dbReference>
<dbReference type="PANTHER" id="PTHR33112:SF10">
    <property type="entry name" value="TOL"/>
    <property type="match status" value="1"/>
</dbReference>
<name>C7ZAZ6_FUSV7</name>
<keyword evidence="4" id="KW-1185">Reference proteome</keyword>
<dbReference type="InterPro" id="IPR010730">
    <property type="entry name" value="HET"/>
</dbReference>
<protein>
    <recommendedName>
        <fullName evidence="2">Heterokaryon incompatibility domain-containing protein</fullName>
    </recommendedName>
</protein>
<organism evidence="3 4">
    <name type="scientific">Fusarium vanettenii (strain ATCC MYA-4622 / CBS 123669 / FGSC 9596 / NRRL 45880 / 77-13-4)</name>
    <name type="common">Fusarium solani subsp. pisi</name>
    <dbReference type="NCBI Taxonomy" id="660122"/>
    <lineage>
        <taxon>Eukaryota</taxon>
        <taxon>Fungi</taxon>
        <taxon>Dikarya</taxon>
        <taxon>Ascomycota</taxon>
        <taxon>Pezizomycotina</taxon>
        <taxon>Sordariomycetes</taxon>
        <taxon>Hypocreomycetidae</taxon>
        <taxon>Hypocreales</taxon>
        <taxon>Nectriaceae</taxon>
        <taxon>Fusarium</taxon>
        <taxon>Fusarium solani species complex</taxon>
        <taxon>Fusarium vanettenii</taxon>
    </lineage>
</organism>
<feature type="region of interest" description="Disordered" evidence="1">
    <location>
        <begin position="472"/>
        <end position="500"/>
    </location>
</feature>
<sequence length="546" mass="61865">MVLYEPSEREWGRYTALSYCWGRDSSGNDILTTKTTPNNLEDREKSLRLEGETAHKTFTDAIAITRGLRIPYLWIDALCIIQGDGGDFESEASKIADYYGHAKITLAATDSTDLENEINSAPLNQRGWVLQERIFSQRMIHFCKKQLIWECKSQVASEDGLVVLSKNRIRRSFVPKPLYPARGVYEDWDDIVQGYSGRLLSKAKDKTLALAGATTRFRNLLYDKNTHRHDAPRLGLWEGDFHAGLLWRGREPSGRIQAVELKSIPSWSWMGFDGPITFDTEHRGCFRPPRTIEMAMKVDCVDVKWEGKELTSKVKYAKLDVSGIVIPFSSIPTTTKEIWWDSSSWTEKYMDKNMFLLLVAQVPYWSGWNSEGNWIFATKDYFLIIAENFKTGGFSRSDKFHRAHRAYLVLRSALAMFKMVSPKLLQFVLAFIAIGAVHANAKDCYPLDPSTTLNTSVSIEISLPASLLSKSTAPLTTTTKPEPSTTSTTSSTSSVTGPGEEMNCATDGGCWDYEICSKGSYIYDSDIYYYIPWFLWAWDGSTSWAW</sequence>
<dbReference type="OrthoDB" id="3789824at2759"/>